<evidence type="ECO:0000313" key="3">
    <source>
        <dbReference type="Proteomes" id="UP001595625"/>
    </source>
</evidence>
<accession>A0ABV7KMG6</accession>
<dbReference type="PROSITE" id="PS51186">
    <property type="entry name" value="GNAT"/>
    <property type="match status" value="2"/>
</dbReference>
<comment type="caution">
    <text evidence="2">The sequence shown here is derived from an EMBL/GenBank/DDBJ whole genome shotgun (WGS) entry which is preliminary data.</text>
</comment>
<name>A0ABV7KMG6_PLAOK</name>
<dbReference type="GO" id="GO:0016746">
    <property type="term" value="F:acyltransferase activity"/>
    <property type="evidence" value="ECO:0007669"/>
    <property type="project" value="UniProtKB-KW"/>
</dbReference>
<dbReference type="InterPro" id="IPR016181">
    <property type="entry name" value="Acyl_CoA_acyltransferase"/>
</dbReference>
<reference evidence="3" key="1">
    <citation type="journal article" date="2019" name="Int. J. Syst. Evol. Microbiol.">
        <title>The Global Catalogue of Microorganisms (GCM) 10K type strain sequencing project: providing services to taxonomists for standard genome sequencing and annotation.</title>
        <authorList>
            <consortium name="The Broad Institute Genomics Platform"/>
            <consortium name="The Broad Institute Genome Sequencing Center for Infectious Disease"/>
            <person name="Wu L."/>
            <person name="Ma J."/>
        </authorList>
    </citation>
    <scope>NUCLEOTIDE SEQUENCE [LARGE SCALE GENOMIC DNA]</scope>
    <source>
        <strain evidence="3">CCM 320</strain>
    </source>
</reference>
<evidence type="ECO:0000313" key="2">
    <source>
        <dbReference type="EMBL" id="MFC3210604.1"/>
    </source>
</evidence>
<dbReference type="Proteomes" id="UP001595625">
    <property type="component" value="Unassembled WGS sequence"/>
</dbReference>
<protein>
    <submittedName>
        <fullName evidence="2">GNAT family N-acetyltransferase</fullName>
        <ecNumber evidence="2">2.3.1.-</ecNumber>
    </submittedName>
</protein>
<proteinExistence type="predicted"/>
<keyword evidence="2" id="KW-0012">Acyltransferase</keyword>
<organism evidence="2 3">
    <name type="scientific">Planomicrobium okeanokoites</name>
    <name type="common">Planococcus okeanokoites</name>
    <name type="synonym">Flavobacterium okeanokoites</name>
    <dbReference type="NCBI Taxonomy" id="244"/>
    <lineage>
        <taxon>Bacteria</taxon>
        <taxon>Bacillati</taxon>
        <taxon>Bacillota</taxon>
        <taxon>Bacilli</taxon>
        <taxon>Bacillales</taxon>
        <taxon>Caryophanaceae</taxon>
        <taxon>Planomicrobium</taxon>
    </lineage>
</organism>
<evidence type="ECO:0000259" key="1">
    <source>
        <dbReference type="PROSITE" id="PS51186"/>
    </source>
</evidence>
<feature type="domain" description="N-acetyltransferase" evidence="1">
    <location>
        <begin position="10"/>
        <end position="148"/>
    </location>
</feature>
<dbReference type="RefSeq" id="WP_117313720.1">
    <property type="nucleotide sequence ID" value="NZ_JBHRUJ010000008.1"/>
</dbReference>
<dbReference type="EMBL" id="JBHRUJ010000008">
    <property type="protein sequence ID" value="MFC3210604.1"/>
    <property type="molecule type" value="Genomic_DNA"/>
</dbReference>
<dbReference type="CDD" id="cd04301">
    <property type="entry name" value="NAT_SF"/>
    <property type="match status" value="1"/>
</dbReference>
<dbReference type="InterPro" id="IPR000182">
    <property type="entry name" value="GNAT_dom"/>
</dbReference>
<dbReference type="Pfam" id="PF00583">
    <property type="entry name" value="Acetyltransf_1"/>
    <property type="match status" value="2"/>
</dbReference>
<dbReference type="PANTHER" id="PTHR43617">
    <property type="entry name" value="L-AMINO ACID N-ACETYLTRANSFERASE"/>
    <property type="match status" value="1"/>
</dbReference>
<dbReference type="EC" id="2.3.1.-" evidence="2"/>
<keyword evidence="2" id="KW-0808">Transferase</keyword>
<sequence length="279" mass="31402">MELSLSIASFPLDSETIHDMHGLLEMTEVDYSKPLFDSSWHLADISGFAVLAYTEENELLGFAVAVDLIGLDSYEWSAFVHPEFRRMTIGSALEGGIAYGLEQRQAIDGLAAFIEDEVAKKFLASLGYQPDFKEIELEAEPLEVLDLPENLAVVPYDGEIEKLEKLMAAAFDEEVLPVVHYNIERTDREVFIMKREEELVASASLFEEEGGLWITAFAVDPSEQGKGYGKAFLLWCRHYASLQGKHRTVLEVETDNDALAVYRKSGFHAVHTVEYWNKP</sequence>
<keyword evidence="3" id="KW-1185">Reference proteome</keyword>
<gene>
    <name evidence="2" type="ORF">ACFOEJ_05950</name>
</gene>
<dbReference type="SUPFAM" id="SSF55729">
    <property type="entry name" value="Acyl-CoA N-acyltransferases (Nat)"/>
    <property type="match status" value="1"/>
</dbReference>
<dbReference type="Gene3D" id="3.40.630.30">
    <property type="match status" value="1"/>
</dbReference>
<dbReference type="InterPro" id="IPR050276">
    <property type="entry name" value="MshD_Acetyltransferase"/>
</dbReference>
<feature type="domain" description="N-acetyltransferase" evidence="1">
    <location>
        <begin position="151"/>
        <end position="279"/>
    </location>
</feature>